<keyword evidence="6" id="KW-1185">Reference proteome</keyword>
<proteinExistence type="inferred from homology"/>
<organism evidence="5 6">
    <name type="scientific">Portunus trituberculatus</name>
    <name type="common">Swimming crab</name>
    <name type="synonym">Neptunus trituberculatus</name>
    <dbReference type="NCBI Taxonomy" id="210409"/>
    <lineage>
        <taxon>Eukaryota</taxon>
        <taxon>Metazoa</taxon>
        <taxon>Ecdysozoa</taxon>
        <taxon>Arthropoda</taxon>
        <taxon>Crustacea</taxon>
        <taxon>Multicrustacea</taxon>
        <taxon>Malacostraca</taxon>
        <taxon>Eumalacostraca</taxon>
        <taxon>Eucarida</taxon>
        <taxon>Decapoda</taxon>
        <taxon>Pleocyemata</taxon>
        <taxon>Brachyura</taxon>
        <taxon>Eubrachyura</taxon>
        <taxon>Portunoidea</taxon>
        <taxon>Portunidae</taxon>
        <taxon>Portuninae</taxon>
        <taxon>Portunus</taxon>
    </lineage>
</organism>
<dbReference type="AlphaFoldDB" id="A0A5B7EM67"/>
<evidence type="ECO:0000256" key="1">
    <source>
        <dbReference type="ARBA" id="ARBA00004604"/>
    </source>
</evidence>
<name>A0A5B7EM67_PORTR</name>
<dbReference type="Proteomes" id="UP000324222">
    <property type="component" value="Unassembled WGS sequence"/>
</dbReference>
<evidence type="ECO:0008006" key="7">
    <source>
        <dbReference type="Google" id="ProtNLM"/>
    </source>
</evidence>
<evidence type="ECO:0000313" key="5">
    <source>
        <dbReference type="EMBL" id="MPC35571.1"/>
    </source>
</evidence>
<dbReference type="GO" id="GO:0000462">
    <property type="term" value="P:maturation of SSU-rRNA from tricistronic rRNA transcript (SSU-rRNA, 5.8S rRNA, LSU-rRNA)"/>
    <property type="evidence" value="ECO:0007669"/>
    <property type="project" value="InterPro"/>
</dbReference>
<protein>
    <recommendedName>
        <fullName evidence="7">Ribosome biogenesis protein SLX9</fullName>
    </recommendedName>
</protein>
<dbReference type="GO" id="GO:0030688">
    <property type="term" value="C:preribosome, small subunit precursor"/>
    <property type="evidence" value="ECO:0007669"/>
    <property type="project" value="InterPro"/>
</dbReference>
<dbReference type="PANTHER" id="PTHR31109:SF2">
    <property type="entry name" value="RIBOSOME BIOGENESIS PROTEIN SLX9 HOMOLOG"/>
    <property type="match status" value="1"/>
</dbReference>
<accession>A0A5B7EM67</accession>
<keyword evidence="3" id="KW-0539">Nucleus</keyword>
<dbReference type="Pfam" id="PF15341">
    <property type="entry name" value="SLX9"/>
    <property type="match status" value="1"/>
</dbReference>
<comment type="caution">
    <text evidence="5">The sequence shown here is derived from an EMBL/GenBank/DDBJ whole genome shotgun (WGS) entry which is preliminary data.</text>
</comment>
<dbReference type="OrthoDB" id="18703at2759"/>
<evidence type="ECO:0000256" key="2">
    <source>
        <dbReference type="ARBA" id="ARBA00011022"/>
    </source>
</evidence>
<sequence length="235" mass="26403">MGKVRRLRQKYHASLAKEKVENAAKEHDIIKSGLQQVPQVQSVAAGDPVNRHNIFAGLQIKLQEVENTPAPSHVEGDNMSVASVSQQSQLGTKADKRKKRHQELLENSELVDMLWKCFPSDCSLFAYQETKIDVVRARQRAEKNRKKREKTVITGDLHPLLSALPSLGELTTSISKSKSSDLKTPRETPKQKTAKKQTLADIEMFASIHQDPHFIKDPFKAVALALENRVLSEDH</sequence>
<feature type="region of interest" description="Disordered" evidence="4">
    <location>
        <begin position="175"/>
        <end position="196"/>
    </location>
</feature>
<evidence type="ECO:0000256" key="4">
    <source>
        <dbReference type="SAM" id="MobiDB-lite"/>
    </source>
</evidence>
<dbReference type="GO" id="GO:0005730">
    <property type="term" value="C:nucleolus"/>
    <property type="evidence" value="ECO:0007669"/>
    <property type="project" value="UniProtKB-SubCell"/>
</dbReference>
<reference evidence="5 6" key="1">
    <citation type="submission" date="2019-05" db="EMBL/GenBank/DDBJ databases">
        <title>Another draft genome of Portunus trituberculatus and its Hox gene families provides insights of decapod evolution.</title>
        <authorList>
            <person name="Jeong J.-H."/>
            <person name="Song I."/>
            <person name="Kim S."/>
            <person name="Choi T."/>
            <person name="Kim D."/>
            <person name="Ryu S."/>
            <person name="Kim W."/>
        </authorList>
    </citation>
    <scope>NUCLEOTIDE SEQUENCE [LARGE SCALE GENOMIC DNA]</scope>
    <source>
        <tissue evidence="5">Muscle</tissue>
    </source>
</reference>
<gene>
    <name evidence="5" type="ORF">E2C01_028996</name>
</gene>
<dbReference type="EMBL" id="VSRR010003305">
    <property type="protein sequence ID" value="MPC35571.1"/>
    <property type="molecule type" value="Genomic_DNA"/>
</dbReference>
<comment type="subcellular location">
    <subcellularLocation>
        <location evidence="1">Nucleus</location>
        <location evidence="1">Nucleolus</location>
    </subcellularLocation>
</comment>
<comment type="similarity">
    <text evidence="2">Belongs to the SLX9 family.</text>
</comment>
<feature type="compositionally biased region" description="Basic and acidic residues" evidence="4">
    <location>
        <begin position="178"/>
        <end position="190"/>
    </location>
</feature>
<evidence type="ECO:0000256" key="3">
    <source>
        <dbReference type="ARBA" id="ARBA00023242"/>
    </source>
</evidence>
<evidence type="ECO:0000313" key="6">
    <source>
        <dbReference type="Proteomes" id="UP000324222"/>
    </source>
</evidence>
<dbReference type="InterPro" id="IPR028160">
    <property type="entry name" value="Slx9-like"/>
</dbReference>
<dbReference type="GO" id="GO:0030686">
    <property type="term" value="C:90S preribosome"/>
    <property type="evidence" value="ECO:0007669"/>
    <property type="project" value="InterPro"/>
</dbReference>
<dbReference type="PANTHER" id="PTHR31109">
    <property type="entry name" value="PROTEIN FAM207A"/>
    <property type="match status" value="1"/>
</dbReference>